<evidence type="ECO:0000313" key="2">
    <source>
        <dbReference type="EMBL" id="KLU92432.1"/>
    </source>
</evidence>
<reference evidence="3" key="4">
    <citation type="journal article" date="2015" name="G3 (Bethesda)">
        <title>Genome sequences of three phytopathogenic species of the Magnaporthaceae family of fungi.</title>
        <authorList>
            <person name="Okagaki L.H."/>
            <person name="Nunes C.C."/>
            <person name="Sailsbery J."/>
            <person name="Clay B."/>
            <person name="Brown D."/>
            <person name="John T."/>
            <person name="Oh Y."/>
            <person name="Young N."/>
            <person name="Fitzgerald M."/>
            <person name="Haas B.J."/>
            <person name="Zeng Q."/>
            <person name="Young S."/>
            <person name="Adiconis X."/>
            <person name="Fan L."/>
            <person name="Levin J.Z."/>
            <person name="Mitchell T.K."/>
            <person name="Okubara P.A."/>
            <person name="Farman M.L."/>
            <person name="Kohn L.M."/>
            <person name="Birren B."/>
            <person name="Ma L.-J."/>
            <person name="Dean R.A."/>
        </authorList>
    </citation>
    <scope>NUCLEOTIDE SEQUENCE</scope>
    <source>
        <strain evidence="3">ATCC 64411 / 73-15</strain>
    </source>
</reference>
<gene>
    <name evidence="2" type="ORF">MAPG_11378</name>
</gene>
<accession>A0A0C4EF42</accession>
<dbReference type="VEuPathDB" id="FungiDB:MAPG_11378"/>
<reference evidence="2" key="2">
    <citation type="submission" date="2010-05" db="EMBL/GenBank/DDBJ databases">
        <title>The Genome Sequence of Magnaporthe poae strain ATCC 64411.</title>
        <authorList>
            <consortium name="The Broad Institute Genome Sequencing Platform"/>
            <consortium name="Broad Institute Genome Sequencing Center for Infectious Disease"/>
            <person name="Ma L.-J."/>
            <person name="Dead R."/>
            <person name="Young S."/>
            <person name="Zeng Q."/>
            <person name="Koehrsen M."/>
            <person name="Alvarado L."/>
            <person name="Berlin A."/>
            <person name="Chapman S.B."/>
            <person name="Chen Z."/>
            <person name="Freedman E."/>
            <person name="Gellesch M."/>
            <person name="Goldberg J."/>
            <person name="Griggs A."/>
            <person name="Gujja S."/>
            <person name="Heilman E.R."/>
            <person name="Heiman D."/>
            <person name="Hepburn T."/>
            <person name="Howarth C."/>
            <person name="Jen D."/>
            <person name="Larson L."/>
            <person name="Mehta T."/>
            <person name="Neiman D."/>
            <person name="Pearson M."/>
            <person name="Roberts A."/>
            <person name="Saif S."/>
            <person name="Shea T."/>
            <person name="Shenoy N."/>
            <person name="Sisk P."/>
            <person name="Stolte C."/>
            <person name="Sykes S."/>
            <person name="Walk T."/>
            <person name="White J."/>
            <person name="Yandava C."/>
            <person name="Haas B."/>
            <person name="Nusbaum C."/>
            <person name="Birren B."/>
        </authorList>
    </citation>
    <scope>NUCLEOTIDE SEQUENCE</scope>
    <source>
        <strain evidence="2">ATCC 64411</strain>
    </source>
</reference>
<proteinExistence type="predicted"/>
<evidence type="ECO:0008006" key="5">
    <source>
        <dbReference type="Google" id="ProtNLM"/>
    </source>
</evidence>
<evidence type="ECO:0000313" key="3">
    <source>
        <dbReference type="EnsemblFungi" id="MAPG_11378T0"/>
    </source>
</evidence>
<reference evidence="2" key="3">
    <citation type="submission" date="2011-03" db="EMBL/GenBank/DDBJ databases">
        <title>Annotation of Magnaporthe poae ATCC 64411.</title>
        <authorList>
            <person name="Ma L.-J."/>
            <person name="Dead R."/>
            <person name="Young S.K."/>
            <person name="Zeng Q."/>
            <person name="Gargeya S."/>
            <person name="Fitzgerald M."/>
            <person name="Haas B."/>
            <person name="Abouelleil A."/>
            <person name="Alvarado L."/>
            <person name="Arachchi H.M."/>
            <person name="Berlin A."/>
            <person name="Brown A."/>
            <person name="Chapman S.B."/>
            <person name="Chen Z."/>
            <person name="Dunbar C."/>
            <person name="Freedman E."/>
            <person name="Gearin G."/>
            <person name="Gellesch M."/>
            <person name="Goldberg J."/>
            <person name="Griggs A."/>
            <person name="Gujja S."/>
            <person name="Heiman D."/>
            <person name="Howarth C."/>
            <person name="Larson L."/>
            <person name="Lui A."/>
            <person name="MacDonald P.J.P."/>
            <person name="Mehta T."/>
            <person name="Montmayeur A."/>
            <person name="Murphy C."/>
            <person name="Neiman D."/>
            <person name="Pearson M."/>
            <person name="Priest M."/>
            <person name="Roberts A."/>
            <person name="Saif S."/>
            <person name="Shea T."/>
            <person name="Shenoy N."/>
            <person name="Sisk P."/>
            <person name="Stolte C."/>
            <person name="Sykes S."/>
            <person name="Yandava C."/>
            <person name="Wortman J."/>
            <person name="Nusbaum C."/>
            <person name="Birren B."/>
        </authorList>
    </citation>
    <scope>NUCLEOTIDE SEQUENCE</scope>
    <source>
        <strain evidence="2">ATCC 64411</strain>
    </source>
</reference>
<reference evidence="3" key="5">
    <citation type="submission" date="2015-06" db="UniProtKB">
        <authorList>
            <consortium name="EnsemblFungi"/>
        </authorList>
    </citation>
    <scope>IDENTIFICATION</scope>
    <source>
        <strain evidence="3">ATCC 64411</strain>
    </source>
</reference>
<feature type="region of interest" description="Disordered" evidence="1">
    <location>
        <begin position="1"/>
        <end position="24"/>
    </location>
</feature>
<name>A0A0C4EF42_MAGP6</name>
<organism evidence="3 4">
    <name type="scientific">Magnaporthiopsis poae (strain ATCC 64411 / 73-15)</name>
    <name type="common">Kentucky bluegrass fungus</name>
    <name type="synonym">Magnaporthe poae</name>
    <dbReference type="NCBI Taxonomy" id="644358"/>
    <lineage>
        <taxon>Eukaryota</taxon>
        <taxon>Fungi</taxon>
        <taxon>Dikarya</taxon>
        <taxon>Ascomycota</taxon>
        <taxon>Pezizomycotina</taxon>
        <taxon>Sordariomycetes</taxon>
        <taxon>Sordariomycetidae</taxon>
        <taxon>Magnaporthales</taxon>
        <taxon>Magnaporthaceae</taxon>
        <taxon>Magnaporthiopsis</taxon>
    </lineage>
</organism>
<sequence length="85" mass="9989">MGADKAENNDGRTPLHQAVWNGHEAAWDKSARTELERMNSEQRDMECRYEAMEKSMRDIRGSLMRSKDFLVKQRAATSWNPFRRT</sequence>
<feature type="compositionally biased region" description="Basic and acidic residues" evidence="1">
    <location>
        <begin position="1"/>
        <end position="10"/>
    </location>
</feature>
<keyword evidence="4" id="KW-1185">Reference proteome</keyword>
<dbReference type="EMBL" id="GL876980">
    <property type="protein sequence ID" value="KLU92432.1"/>
    <property type="molecule type" value="Genomic_DNA"/>
</dbReference>
<dbReference type="EnsemblFungi" id="MAPG_11378T0">
    <property type="protein sequence ID" value="MAPG_11378T0"/>
    <property type="gene ID" value="MAPG_11378"/>
</dbReference>
<evidence type="ECO:0000256" key="1">
    <source>
        <dbReference type="SAM" id="MobiDB-lite"/>
    </source>
</evidence>
<dbReference type="AlphaFoldDB" id="A0A0C4EF42"/>
<dbReference type="Proteomes" id="UP000011715">
    <property type="component" value="Unassembled WGS sequence"/>
</dbReference>
<dbReference type="EMBL" id="ADBL01002802">
    <property type="status" value="NOT_ANNOTATED_CDS"/>
    <property type="molecule type" value="Genomic_DNA"/>
</dbReference>
<reference evidence="4" key="1">
    <citation type="submission" date="2010-05" db="EMBL/GenBank/DDBJ databases">
        <title>The genome sequence of Magnaporthe poae strain ATCC 64411.</title>
        <authorList>
            <person name="Ma L.-J."/>
            <person name="Dead R."/>
            <person name="Young S."/>
            <person name="Zeng Q."/>
            <person name="Koehrsen M."/>
            <person name="Alvarado L."/>
            <person name="Berlin A."/>
            <person name="Chapman S.B."/>
            <person name="Chen Z."/>
            <person name="Freedman E."/>
            <person name="Gellesch M."/>
            <person name="Goldberg J."/>
            <person name="Griggs A."/>
            <person name="Gujja S."/>
            <person name="Heilman E.R."/>
            <person name="Heiman D."/>
            <person name="Hepburn T."/>
            <person name="Howarth C."/>
            <person name="Jen D."/>
            <person name="Larson L."/>
            <person name="Mehta T."/>
            <person name="Neiman D."/>
            <person name="Pearson M."/>
            <person name="Roberts A."/>
            <person name="Saif S."/>
            <person name="Shea T."/>
            <person name="Shenoy N."/>
            <person name="Sisk P."/>
            <person name="Stolte C."/>
            <person name="Sykes S."/>
            <person name="Walk T."/>
            <person name="White J."/>
            <person name="Yandava C."/>
            <person name="Haas B."/>
            <person name="Nusbaum C."/>
            <person name="Birren B."/>
        </authorList>
    </citation>
    <scope>NUCLEOTIDE SEQUENCE [LARGE SCALE GENOMIC DNA]</scope>
    <source>
        <strain evidence="4">ATCC 64411 / 73-15</strain>
    </source>
</reference>
<evidence type="ECO:0000313" key="4">
    <source>
        <dbReference type="Proteomes" id="UP000011715"/>
    </source>
</evidence>
<protein>
    <recommendedName>
        <fullName evidence="5">Ankyrin repeat protein</fullName>
    </recommendedName>
</protein>